<sequence length="313" mass="35081">MSKKVYFSQDGGVDDIISLFLLLQMDDVDLIGVGVMGADSYLQPAAEASRKVIDRFGHGKKLEVAYSNARAVHPFPTKWRLDAYSENSLPILNESGEIKTPKAPLAADDDLIEKLMNSNEPVTLLFTGPLSDLASALKKKPEIEDKIAELMWMGGTFQERGNVAEPDCDGTQEWNAFWDPEAVSTVFSSGIKITMVALESTHNVPLTPAVRMSWAKDRRYPGIDFIGNSYAFVPELSMFETNSTYFLWDVLTTCALEDPTLIKQKTVKCSVYTDFPRDGRTYLDDNGREAQLVYDVDNKRFFDMIKELGKKTK</sequence>
<keyword evidence="2" id="KW-0326">Glycosidase</keyword>
<dbReference type="Proteomes" id="UP000182635">
    <property type="component" value="Unassembled WGS sequence"/>
</dbReference>
<dbReference type="CDD" id="cd02647">
    <property type="entry name" value="nuc_hydro_TvIAG"/>
    <property type="match status" value="1"/>
</dbReference>
<accession>A0A1I2SM37</accession>
<dbReference type="GO" id="GO:0005829">
    <property type="term" value="C:cytosol"/>
    <property type="evidence" value="ECO:0007669"/>
    <property type="project" value="TreeGrafter"/>
</dbReference>
<gene>
    <name evidence="4" type="ORF">SAMN02910432_01756</name>
</gene>
<evidence type="ECO:0000313" key="5">
    <source>
        <dbReference type="Proteomes" id="UP000182635"/>
    </source>
</evidence>
<evidence type="ECO:0000259" key="3">
    <source>
        <dbReference type="Pfam" id="PF01156"/>
    </source>
</evidence>
<dbReference type="AlphaFoldDB" id="A0A1I2SM37"/>
<dbReference type="RefSeq" id="WP_014074274.1">
    <property type="nucleotide sequence ID" value="NZ_AYYL01000045.1"/>
</dbReference>
<dbReference type="PANTHER" id="PTHR12304">
    <property type="entry name" value="INOSINE-URIDINE PREFERRING NUCLEOSIDE HYDROLASE"/>
    <property type="match status" value="1"/>
</dbReference>
<dbReference type="GO" id="GO:0008477">
    <property type="term" value="F:purine nucleosidase activity"/>
    <property type="evidence" value="ECO:0007669"/>
    <property type="project" value="TreeGrafter"/>
</dbReference>
<dbReference type="SUPFAM" id="SSF53590">
    <property type="entry name" value="Nucleoside hydrolase"/>
    <property type="match status" value="1"/>
</dbReference>
<evidence type="ECO:0000313" key="4">
    <source>
        <dbReference type="EMBL" id="SFG53824.1"/>
    </source>
</evidence>
<protein>
    <submittedName>
        <fullName evidence="4">Purine nucleosidase</fullName>
    </submittedName>
</protein>
<dbReference type="OrthoDB" id="9797882at2"/>
<dbReference type="EMBL" id="FOPI01000033">
    <property type="protein sequence ID" value="SFG53824.1"/>
    <property type="molecule type" value="Genomic_DNA"/>
</dbReference>
<dbReference type="PANTHER" id="PTHR12304:SF46">
    <property type="entry name" value="INOSINE-ADENOSINE-GUANOSINE-NUCLEOSIDE HYDROLASE"/>
    <property type="match status" value="1"/>
</dbReference>
<dbReference type="InterPro" id="IPR001910">
    <property type="entry name" value="Inosine/uridine_hydrolase_dom"/>
</dbReference>
<dbReference type="InterPro" id="IPR036452">
    <property type="entry name" value="Ribo_hydro-like"/>
</dbReference>
<feature type="domain" description="Inosine/uridine-preferring nucleoside hydrolase" evidence="3">
    <location>
        <begin position="6"/>
        <end position="303"/>
    </location>
</feature>
<dbReference type="InterPro" id="IPR023186">
    <property type="entry name" value="IUNH"/>
</dbReference>
<name>A0A1I2SM37_9LACO</name>
<evidence type="ECO:0000256" key="2">
    <source>
        <dbReference type="ARBA" id="ARBA00023295"/>
    </source>
</evidence>
<organism evidence="4 5">
    <name type="scientific">Ligilactobacillus ruminis DSM 20403 = NBRC 102161</name>
    <dbReference type="NCBI Taxonomy" id="1423798"/>
    <lineage>
        <taxon>Bacteria</taxon>
        <taxon>Bacillati</taxon>
        <taxon>Bacillota</taxon>
        <taxon>Bacilli</taxon>
        <taxon>Lactobacillales</taxon>
        <taxon>Lactobacillaceae</taxon>
        <taxon>Ligilactobacillus</taxon>
    </lineage>
</organism>
<reference evidence="5" key="1">
    <citation type="submission" date="2016-10" db="EMBL/GenBank/DDBJ databases">
        <authorList>
            <person name="Varghese N."/>
            <person name="Submissions S."/>
        </authorList>
    </citation>
    <scope>NUCLEOTIDE SEQUENCE [LARGE SCALE GENOMIC DNA]</scope>
    <source>
        <strain evidence="5">DSM 20403</strain>
    </source>
</reference>
<evidence type="ECO:0000256" key="1">
    <source>
        <dbReference type="ARBA" id="ARBA00022801"/>
    </source>
</evidence>
<dbReference type="Gene3D" id="3.90.245.10">
    <property type="entry name" value="Ribonucleoside hydrolase-like"/>
    <property type="match status" value="1"/>
</dbReference>
<proteinExistence type="predicted"/>
<keyword evidence="1" id="KW-0378">Hydrolase</keyword>
<dbReference type="GO" id="GO:0006152">
    <property type="term" value="P:purine nucleoside catabolic process"/>
    <property type="evidence" value="ECO:0007669"/>
    <property type="project" value="TreeGrafter"/>
</dbReference>
<dbReference type="GeneID" id="29803126"/>
<dbReference type="Pfam" id="PF01156">
    <property type="entry name" value="IU_nuc_hydro"/>
    <property type="match status" value="1"/>
</dbReference>